<feature type="domain" description="4Fe-4S Mo/W bis-MGD-type" evidence="10">
    <location>
        <begin position="46"/>
        <end position="102"/>
    </location>
</feature>
<dbReference type="InterPro" id="IPR006656">
    <property type="entry name" value="Mopterin_OxRdtase"/>
</dbReference>
<keyword evidence="7" id="KW-0560">Oxidoreductase</keyword>
<dbReference type="RefSeq" id="WP_103262789.1">
    <property type="nucleotide sequence ID" value="NZ_PPEL01000018.1"/>
</dbReference>
<evidence type="ECO:0000313" key="12">
    <source>
        <dbReference type="EMBL" id="PNV65762.1"/>
    </source>
</evidence>
<dbReference type="InterPro" id="IPR006311">
    <property type="entry name" value="TAT_signal"/>
</dbReference>
<proteinExistence type="inferred from homology"/>
<dbReference type="PROSITE" id="PS51669">
    <property type="entry name" value="4FE4S_MOW_BIS_MGD"/>
    <property type="match status" value="1"/>
</dbReference>
<comment type="cofactor">
    <cofactor evidence="1">
        <name>Mo-bis(molybdopterin guanine dinucleotide)</name>
        <dbReference type="ChEBI" id="CHEBI:60539"/>
    </cofactor>
</comment>
<dbReference type="InterPro" id="IPR006963">
    <property type="entry name" value="Mopterin_OxRdtase_4Fe-4S_dom"/>
</dbReference>
<organism evidence="12 13">
    <name type="scientific">Rubneribacter badeniensis</name>
    <dbReference type="NCBI Taxonomy" id="2070688"/>
    <lineage>
        <taxon>Bacteria</taxon>
        <taxon>Bacillati</taxon>
        <taxon>Actinomycetota</taxon>
        <taxon>Coriobacteriia</taxon>
        <taxon>Eggerthellales</taxon>
        <taxon>Eggerthellaceae</taxon>
        <taxon>Rubneribacter</taxon>
    </lineage>
</organism>
<dbReference type="EMBL" id="DYZL01000073">
    <property type="protein sequence ID" value="HJH42924.1"/>
    <property type="molecule type" value="Genomic_DNA"/>
</dbReference>
<evidence type="ECO:0000256" key="4">
    <source>
        <dbReference type="ARBA" id="ARBA00022505"/>
    </source>
</evidence>
<evidence type="ECO:0000256" key="2">
    <source>
        <dbReference type="ARBA" id="ARBA00010312"/>
    </source>
</evidence>
<reference evidence="11" key="3">
    <citation type="submission" date="2021-09" db="EMBL/GenBank/DDBJ databases">
        <authorList>
            <person name="Gilroy R."/>
        </authorList>
    </citation>
    <scope>NUCLEOTIDE SEQUENCE</scope>
    <source>
        <strain evidence="11">USAMLcec12-2067</strain>
    </source>
</reference>
<dbReference type="Pfam" id="PF04879">
    <property type="entry name" value="Molybdop_Fe4S4"/>
    <property type="match status" value="1"/>
</dbReference>
<dbReference type="PROSITE" id="PS00490">
    <property type="entry name" value="MOLYBDOPTERIN_PROK_2"/>
    <property type="match status" value="1"/>
</dbReference>
<keyword evidence="9" id="KW-0411">Iron-sulfur</keyword>
<keyword evidence="3" id="KW-0004">4Fe-4S</keyword>
<dbReference type="PANTHER" id="PTHR43742:SF9">
    <property type="entry name" value="TETRATHIONATE REDUCTASE SUBUNIT A"/>
    <property type="match status" value="1"/>
</dbReference>
<dbReference type="Proteomes" id="UP000789325">
    <property type="component" value="Unassembled WGS sequence"/>
</dbReference>
<dbReference type="InterPro" id="IPR006657">
    <property type="entry name" value="MoPterin_dinucl-bd_dom"/>
</dbReference>
<dbReference type="Gene3D" id="3.40.228.10">
    <property type="entry name" value="Dimethylsulfoxide Reductase, domain 2"/>
    <property type="match status" value="1"/>
</dbReference>
<dbReference type="EMBL" id="PPEL01000018">
    <property type="protein sequence ID" value="PNV65762.1"/>
    <property type="molecule type" value="Genomic_DNA"/>
</dbReference>
<evidence type="ECO:0000256" key="1">
    <source>
        <dbReference type="ARBA" id="ARBA00001942"/>
    </source>
</evidence>
<dbReference type="PANTHER" id="PTHR43742">
    <property type="entry name" value="TRIMETHYLAMINE-N-OXIDE REDUCTASE"/>
    <property type="match status" value="1"/>
</dbReference>
<keyword evidence="8" id="KW-0408">Iron</keyword>
<dbReference type="GO" id="GO:0016491">
    <property type="term" value="F:oxidoreductase activity"/>
    <property type="evidence" value="ECO:0007669"/>
    <property type="project" value="UniProtKB-KW"/>
</dbReference>
<dbReference type="InterPro" id="IPR009010">
    <property type="entry name" value="Asp_de-COase-like_dom_sf"/>
</dbReference>
<dbReference type="GO" id="GO:0046872">
    <property type="term" value="F:metal ion binding"/>
    <property type="evidence" value="ECO:0007669"/>
    <property type="project" value="UniProtKB-KW"/>
</dbReference>
<dbReference type="PROSITE" id="PS51318">
    <property type="entry name" value="TAT"/>
    <property type="match status" value="1"/>
</dbReference>
<evidence type="ECO:0000313" key="13">
    <source>
        <dbReference type="Proteomes" id="UP000236488"/>
    </source>
</evidence>
<dbReference type="Pfam" id="PF01568">
    <property type="entry name" value="Molydop_binding"/>
    <property type="match status" value="1"/>
</dbReference>
<evidence type="ECO:0000313" key="11">
    <source>
        <dbReference type="EMBL" id="HJH42924.1"/>
    </source>
</evidence>
<keyword evidence="13" id="KW-1185">Reference proteome</keyword>
<name>A0A2K2U697_9ACTN</name>
<evidence type="ECO:0000256" key="9">
    <source>
        <dbReference type="ARBA" id="ARBA00023014"/>
    </source>
</evidence>
<dbReference type="SMART" id="SM00926">
    <property type="entry name" value="Molybdop_Fe4S4"/>
    <property type="match status" value="1"/>
</dbReference>
<dbReference type="SUPFAM" id="SSF53706">
    <property type="entry name" value="Formate dehydrogenase/DMSO reductase, domains 1-3"/>
    <property type="match status" value="1"/>
</dbReference>
<dbReference type="GO" id="GO:0043546">
    <property type="term" value="F:molybdopterin cofactor binding"/>
    <property type="evidence" value="ECO:0007669"/>
    <property type="project" value="InterPro"/>
</dbReference>
<keyword evidence="4" id="KW-0500">Molybdenum</keyword>
<dbReference type="Pfam" id="PF00384">
    <property type="entry name" value="Molybdopterin"/>
    <property type="match status" value="1"/>
</dbReference>
<dbReference type="Gene3D" id="3.30.2070.10">
    <property type="entry name" value="Formate dehydrogenase/DMSO reductase"/>
    <property type="match status" value="1"/>
</dbReference>
<dbReference type="Gene3D" id="3.40.50.740">
    <property type="match status" value="1"/>
</dbReference>
<dbReference type="InterPro" id="IPR050612">
    <property type="entry name" value="Prok_Mopterin_Oxidored"/>
</dbReference>
<sequence>MSEHAITRRSFLAGSAGAVGLAATAGYMGFGAWEQAHAAGGWRREVTTAHSLCNSCSSKCGFTGYVEDGRLTKMIGDVDHPYCEGTLCARGYGYASIAYSEDRLTDPLKKNDKGEFEAISWEQAYSEIAEKVKAIISSNGPEALAMVQDPRPSGSYYTKRFMQALGSANVYTHGAACNLSKNSGFTQAIGAGDYASDVANSKMTMFIGRSYADAIRPSSVHDLQRARENGAYIVLVDPRCNNTITLADEWVPINPGTDLALVLAMSNVLIKNGLYDKDFVAENGIGFDEWAAAIADHTPQWAEGITGIPASTIERLAVRFAECAPAASIEPSWRGAFGCSYANSGETARAICLFNTLLGCWNQKGGALFLPSVSAGEVDAEKFPAVPKPEGKILGSEEYPLALSSMGVNVILADKAREGAVKGLFFYNSNMAAGYANPDYLAESFSNLDLMVAIDVQMSETCMLADYVLPDTSYLERLELPEFVGGKVPAVTLRDRVIEKVHPNTKPVDEIFSELAEACGVGEYFQFTVDELADAQLRTVGLSLEGLRQAGGTARFPEKEYSYGAAVKWKTPTGKVQFTSEACEKAGLSPVPVWVDPQTKPAGGNQFRVIGGKQAIHTHTQTANIEPLMEITKKYNLERVWMNADKAAQLGIADGDEVEVSNEEHTGRVRVKVTQRINPEALYVPSHYGCTSPDQHTAYNVGLRQMDFVPFSIEPGYGGACTQEAIVTVKKAGA</sequence>
<evidence type="ECO:0000259" key="10">
    <source>
        <dbReference type="PROSITE" id="PS51669"/>
    </source>
</evidence>
<accession>A0A2K2U697</accession>
<dbReference type="InterPro" id="IPR006655">
    <property type="entry name" value="Mopterin_OxRdtase_prok_CS"/>
</dbReference>
<evidence type="ECO:0000256" key="6">
    <source>
        <dbReference type="ARBA" id="ARBA00022729"/>
    </source>
</evidence>
<dbReference type="AlphaFoldDB" id="A0A2K2U697"/>
<dbReference type="Proteomes" id="UP000236488">
    <property type="component" value="Unassembled WGS sequence"/>
</dbReference>
<reference evidence="11" key="2">
    <citation type="journal article" date="2021" name="PeerJ">
        <title>Extensive microbial diversity within the chicken gut microbiome revealed by metagenomics and culture.</title>
        <authorList>
            <person name="Gilroy R."/>
            <person name="Ravi A."/>
            <person name="Getino M."/>
            <person name="Pursley I."/>
            <person name="Horton D.L."/>
            <person name="Alikhan N.F."/>
            <person name="Baker D."/>
            <person name="Gharbi K."/>
            <person name="Hall N."/>
            <person name="Watson M."/>
            <person name="Adriaenssens E.M."/>
            <person name="Foster-Nyarko E."/>
            <person name="Jarju S."/>
            <person name="Secka A."/>
            <person name="Antonio M."/>
            <person name="Oren A."/>
            <person name="Chaudhuri R.R."/>
            <person name="La Ragione R."/>
            <person name="Hildebrand F."/>
            <person name="Pallen M.J."/>
        </authorList>
    </citation>
    <scope>NUCLEOTIDE SEQUENCE</scope>
    <source>
        <strain evidence="11">USAMLcec12-2067</strain>
    </source>
</reference>
<keyword evidence="5" id="KW-0479">Metal-binding</keyword>
<dbReference type="Gene3D" id="2.40.40.20">
    <property type="match status" value="1"/>
</dbReference>
<dbReference type="SUPFAM" id="SSF50692">
    <property type="entry name" value="ADC-like"/>
    <property type="match status" value="1"/>
</dbReference>
<evidence type="ECO:0000256" key="3">
    <source>
        <dbReference type="ARBA" id="ARBA00022485"/>
    </source>
</evidence>
<reference evidence="12 13" key="1">
    <citation type="journal article" date="2018" name="Int. J. Syst. Evol. Microbiol.">
        <title>Rubneribacter badeniensis gen. nov., sp. nov. and Enteroscipio rubneri gen. nov., sp. nov., new members of the Eggerthellaceae isolated from human faeces.</title>
        <authorList>
            <person name="Danylec N."/>
            <person name="Gobl A."/>
            <person name="Stoll D.A."/>
            <person name="Hetzer B."/>
            <person name="Kulling S.E."/>
            <person name="Huch M."/>
        </authorList>
    </citation>
    <scope>NUCLEOTIDE SEQUENCE [LARGE SCALE GENOMIC DNA]</scope>
    <source>
        <strain evidence="12 13">ResAG-85</strain>
    </source>
</reference>
<dbReference type="InterPro" id="IPR019546">
    <property type="entry name" value="TAT_signal_bac_arc"/>
</dbReference>
<keyword evidence="6" id="KW-0732">Signal</keyword>
<evidence type="ECO:0000256" key="7">
    <source>
        <dbReference type="ARBA" id="ARBA00023002"/>
    </source>
</evidence>
<evidence type="ECO:0000256" key="5">
    <source>
        <dbReference type="ARBA" id="ARBA00022723"/>
    </source>
</evidence>
<comment type="similarity">
    <text evidence="2">Belongs to the prokaryotic molybdopterin-containing oxidoreductase family.</text>
</comment>
<comment type="caution">
    <text evidence="12">The sequence shown here is derived from an EMBL/GenBank/DDBJ whole genome shotgun (WGS) entry which is preliminary data.</text>
</comment>
<gene>
    <name evidence="12" type="ORF">C2L80_04970</name>
    <name evidence="11" type="ORF">K8V16_03925</name>
</gene>
<dbReference type="Gene3D" id="2.20.25.90">
    <property type="entry name" value="ADC-like domains"/>
    <property type="match status" value="1"/>
</dbReference>
<dbReference type="GO" id="GO:0051539">
    <property type="term" value="F:4 iron, 4 sulfur cluster binding"/>
    <property type="evidence" value="ECO:0007669"/>
    <property type="project" value="UniProtKB-KW"/>
</dbReference>
<evidence type="ECO:0000256" key="8">
    <source>
        <dbReference type="ARBA" id="ARBA00023004"/>
    </source>
</evidence>
<dbReference type="NCBIfam" id="TIGR01409">
    <property type="entry name" value="TAT_signal_seq"/>
    <property type="match status" value="1"/>
</dbReference>
<protein>
    <submittedName>
        <fullName evidence="12">Molybdopterin oxidoreductase</fullName>
    </submittedName>
    <submittedName>
        <fullName evidence="11">Molybdopterin-dependent oxidoreductase</fullName>
    </submittedName>
</protein>